<feature type="domain" description="DTW" evidence="6">
    <location>
        <begin position="5"/>
        <end position="192"/>
    </location>
</feature>
<dbReference type="AlphaFoldDB" id="A0A847R1S0"/>
<evidence type="ECO:0000313" key="8">
    <source>
        <dbReference type="Proteomes" id="UP000586067"/>
    </source>
</evidence>
<gene>
    <name evidence="7" type="ORF">HGG82_00565</name>
</gene>
<name>A0A847R1S0_9GAMM</name>
<comment type="caution">
    <text evidence="7">The sequence shown here is derived from an EMBL/GenBank/DDBJ whole genome shotgun (WGS) entry which is preliminary data.</text>
</comment>
<comment type="similarity">
    <text evidence="5">Belongs to the TDD superfamily. DTWD2 family.</text>
</comment>
<evidence type="ECO:0000256" key="4">
    <source>
        <dbReference type="ARBA" id="ARBA00022694"/>
    </source>
</evidence>
<evidence type="ECO:0000256" key="3">
    <source>
        <dbReference type="ARBA" id="ARBA00022691"/>
    </source>
</evidence>
<sequence>MEIEKRTRCEQCHFLTAQCVCQWIPTLSTRLKVLILQDPKEAKHAKNTVTLLRLGLPSVDCISTADQAVLANVLMQKDPAKWCLVFPTDDAVRVESMAADCIAKIEGLILLDATWRKAKKLYFTEPLLQRFGAVCFSQPPIGQYQIRKSPSDLSLSTLEACAYAVERIAGDNMQPLRAFMSTAQAWQWRQQPLNHRHLDQ</sequence>
<dbReference type="PANTHER" id="PTHR21392:SF0">
    <property type="entry name" value="TRNA-URIDINE AMINOCARBOXYPROPYLTRANSFERASE 2"/>
    <property type="match status" value="1"/>
</dbReference>
<dbReference type="InterPro" id="IPR005636">
    <property type="entry name" value="DTW"/>
</dbReference>
<dbReference type="SMART" id="SM01144">
    <property type="entry name" value="DTW"/>
    <property type="match status" value="1"/>
</dbReference>
<dbReference type="RefSeq" id="WP_168822099.1">
    <property type="nucleotide sequence ID" value="NZ_CP073013.1"/>
</dbReference>
<dbReference type="Pfam" id="PF03942">
    <property type="entry name" value="DTW"/>
    <property type="match status" value="1"/>
</dbReference>
<accession>A0A847R1S0</accession>
<evidence type="ECO:0000256" key="5">
    <source>
        <dbReference type="ARBA" id="ARBA00034489"/>
    </source>
</evidence>
<dbReference type="GO" id="GO:0008033">
    <property type="term" value="P:tRNA processing"/>
    <property type="evidence" value="ECO:0007669"/>
    <property type="project" value="UniProtKB-KW"/>
</dbReference>
<evidence type="ECO:0000313" key="7">
    <source>
        <dbReference type="EMBL" id="NLQ16113.1"/>
    </source>
</evidence>
<dbReference type="EMBL" id="JABAEK010000001">
    <property type="protein sequence ID" value="NLQ16113.1"/>
    <property type="molecule type" value="Genomic_DNA"/>
</dbReference>
<dbReference type="PANTHER" id="PTHR21392">
    <property type="entry name" value="TRNA-URIDINE AMINOCARBOXYPROPYLTRANSFERASE 2"/>
    <property type="match status" value="1"/>
</dbReference>
<organism evidence="7 8">
    <name type="scientific">Marinomonas profundi</name>
    <dbReference type="NCBI Taxonomy" id="2726122"/>
    <lineage>
        <taxon>Bacteria</taxon>
        <taxon>Pseudomonadati</taxon>
        <taxon>Pseudomonadota</taxon>
        <taxon>Gammaproteobacteria</taxon>
        <taxon>Oceanospirillales</taxon>
        <taxon>Oceanospirillaceae</taxon>
        <taxon>Marinomonas</taxon>
    </lineage>
</organism>
<evidence type="ECO:0000259" key="6">
    <source>
        <dbReference type="SMART" id="SM01144"/>
    </source>
</evidence>
<dbReference type="GO" id="GO:0016432">
    <property type="term" value="F:tRNA-uridine aminocarboxypropyltransferase activity"/>
    <property type="evidence" value="ECO:0007669"/>
    <property type="project" value="UniProtKB-EC"/>
</dbReference>
<keyword evidence="8" id="KW-1185">Reference proteome</keyword>
<evidence type="ECO:0000256" key="1">
    <source>
        <dbReference type="ARBA" id="ARBA00012386"/>
    </source>
</evidence>
<protein>
    <recommendedName>
        <fullName evidence="1">tRNA-uridine aminocarboxypropyltransferase</fullName>
        <ecNumber evidence="1">2.5.1.25</ecNumber>
    </recommendedName>
</protein>
<keyword evidence="2" id="KW-0808">Transferase</keyword>
<dbReference type="Proteomes" id="UP000586067">
    <property type="component" value="Unassembled WGS sequence"/>
</dbReference>
<dbReference type="InterPro" id="IPR039262">
    <property type="entry name" value="DTWD2/TAPT"/>
</dbReference>
<proteinExistence type="inferred from homology"/>
<reference evidence="7 8" key="1">
    <citation type="submission" date="2020-04" db="EMBL/GenBank/DDBJ databases">
        <title>Marinomonas sp. M1K-6 isolated from the deep seawater of the Mariana Trench.</title>
        <authorList>
            <person name="Li Y."/>
        </authorList>
    </citation>
    <scope>NUCLEOTIDE SEQUENCE [LARGE SCALE GENOMIC DNA]</scope>
    <source>
        <strain evidence="7 8">M1K-6</strain>
    </source>
</reference>
<keyword evidence="3" id="KW-0949">S-adenosyl-L-methionine</keyword>
<evidence type="ECO:0000256" key="2">
    <source>
        <dbReference type="ARBA" id="ARBA00022679"/>
    </source>
</evidence>
<dbReference type="EC" id="2.5.1.25" evidence="1"/>
<keyword evidence="4" id="KW-0819">tRNA processing</keyword>